<evidence type="ECO:0000313" key="2">
    <source>
        <dbReference type="EMBL" id="MBB6074093.1"/>
    </source>
</evidence>
<keyword evidence="3" id="KW-1185">Reference proteome</keyword>
<sequence length="30" mass="3254">MNPPLKSLSDKPVEGLRADDSEGRLGGEER</sequence>
<feature type="compositionally biased region" description="Basic and acidic residues" evidence="1">
    <location>
        <begin position="8"/>
        <end position="30"/>
    </location>
</feature>
<proteinExistence type="predicted"/>
<organism evidence="2 3">
    <name type="scientific">Longimicrobium terrae</name>
    <dbReference type="NCBI Taxonomy" id="1639882"/>
    <lineage>
        <taxon>Bacteria</taxon>
        <taxon>Pseudomonadati</taxon>
        <taxon>Gemmatimonadota</taxon>
        <taxon>Longimicrobiia</taxon>
        <taxon>Longimicrobiales</taxon>
        <taxon>Longimicrobiaceae</taxon>
        <taxon>Longimicrobium</taxon>
    </lineage>
</organism>
<feature type="non-terminal residue" evidence="2">
    <location>
        <position position="30"/>
    </location>
</feature>
<evidence type="ECO:0000313" key="3">
    <source>
        <dbReference type="Proteomes" id="UP000582837"/>
    </source>
</evidence>
<reference evidence="2 3" key="1">
    <citation type="submission" date="2020-08" db="EMBL/GenBank/DDBJ databases">
        <title>Genomic Encyclopedia of Type Strains, Phase IV (KMG-IV): sequencing the most valuable type-strain genomes for metagenomic binning, comparative biology and taxonomic classification.</title>
        <authorList>
            <person name="Goeker M."/>
        </authorList>
    </citation>
    <scope>NUCLEOTIDE SEQUENCE [LARGE SCALE GENOMIC DNA]</scope>
    <source>
        <strain evidence="2 3">DSM 29007</strain>
    </source>
</reference>
<accession>A0A841H841</accession>
<protein>
    <submittedName>
        <fullName evidence="2">Uncharacterized protein</fullName>
    </submittedName>
</protein>
<evidence type="ECO:0000256" key="1">
    <source>
        <dbReference type="SAM" id="MobiDB-lite"/>
    </source>
</evidence>
<name>A0A841H841_9BACT</name>
<dbReference type="EMBL" id="JACHIA010000041">
    <property type="protein sequence ID" value="MBB6074093.1"/>
    <property type="molecule type" value="Genomic_DNA"/>
</dbReference>
<dbReference type="Proteomes" id="UP000582837">
    <property type="component" value="Unassembled WGS sequence"/>
</dbReference>
<gene>
    <name evidence="2" type="ORF">HNQ61_005774</name>
</gene>
<feature type="region of interest" description="Disordered" evidence="1">
    <location>
        <begin position="1"/>
        <end position="30"/>
    </location>
</feature>
<dbReference type="AlphaFoldDB" id="A0A841H841"/>
<comment type="caution">
    <text evidence="2">The sequence shown here is derived from an EMBL/GenBank/DDBJ whole genome shotgun (WGS) entry which is preliminary data.</text>
</comment>